<feature type="transmembrane region" description="Helical" evidence="7">
    <location>
        <begin position="116"/>
        <end position="135"/>
    </location>
</feature>
<evidence type="ECO:0000256" key="6">
    <source>
        <dbReference type="ARBA" id="ARBA00023136"/>
    </source>
</evidence>
<evidence type="ECO:0000259" key="8">
    <source>
        <dbReference type="SMART" id="SM00014"/>
    </source>
</evidence>
<proteinExistence type="inferred from homology"/>
<dbReference type="InterPro" id="IPR000326">
    <property type="entry name" value="PAP2/HPO"/>
</dbReference>
<evidence type="ECO:0000256" key="7">
    <source>
        <dbReference type="SAM" id="Phobius"/>
    </source>
</evidence>
<feature type="transmembrane region" description="Helical" evidence="7">
    <location>
        <begin position="378"/>
        <end position="395"/>
    </location>
</feature>
<organism evidence="9 10">
    <name type="scientific">Halanaerobium saccharolyticum</name>
    <dbReference type="NCBI Taxonomy" id="43595"/>
    <lineage>
        <taxon>Bacteria</taxon>
        <taxon>Bacillati</taxon>
        <taxon>Bacillota</taxon>
        <taxon>Clostridia</taxon>
        <taxon>Halanaerobiales</taxon>
        <taxon>Halanaerobiaceae</taxon>
        <taxon>Halanaerobium</taxon>
    </lineage>
</organism>
<reference evidence="9 10" key="1">
    <citation type="submission" date="2019-03" db="EMBL/GenBank/DDBJ databases">
        <title>Subsurface microbial communities from deep shales in Ohio and West Virginia, USA.</title>
        <authorList>
            <person name="Wrighton K."/>
        </authorList>
    </citation>
    <scope>NUCLEOTIDE SEQUENCE [LARGE SCALE GENOMIC DNA]</scope>
    <source>
        <strain evidence="9 10">MA284_T2</strain>
    </source>
</reference>
<feature type="transmembrane region" description="Helical" evidence="7">
    <location>
        <begin position="250"/>
        <end position="273"/>
    </location>
</feature>
<evidence type="ECO:0000256" key="1">
    <source>
        <dbReference type="ARBA" id="ARBA00004651"/>
    </source>
</evidence>
<evidence type="ECO:0000256" key="2">
    <source>
        <dbReference type="ARBA" id="ARBA00010792"/>
    </source>
</evidence>
<keyword evidence="5 7" id="KW-1133">Transmembrane helix</keyword>
<evidence type="ECO:0000313" key="9">
    <source>
        <dbReference type="EMBL" id="TDO94813.1"/>
    </source>
</evidence>
<feature type="transmembrane region" description="Helical" evidence="7">
    <location>
        <begin position="433"/>
        <end position="456"/>
    </location>
</feature>
<feature type="domain" description="Phosphatidic acid phosphatase type 2/haloperoxidase" evidence="8">
    <location>
        <begin position="338"/>
        <end position="448"/>
    </location>
</feature>
<feature type="transmembrane region" description="Helical" evidence="7">
    <location>
        <begin position="142"/>
        <end position="165"/>
    </location>
</feature>
<dbReference type="GO" id="GO:0005886">
    <property type="term" value="C:plasma membrane"/>
    <property type="evidence" value="ECO:0007669"/>
    <property type="project" value="UniProtKB-SubCell"/>
</dbReference>
<comment type="subcellular location">
    <subcellularLocation>
        <location evidence="1">Cell membrane</location>
        <topology evidence="1">Multi-pass membrane protein</topology>
    </subcellularLocation>
</comment>
<feature type="transmembrane region" description="Helical" evidence="7">
    <location>
        <begin position="20"/>
        <end position="47"/>
    </location>
</feature>
<dbReference type="Pfam" id="PF01569">
    <property type="entry name" value="PAP2"/>
    <property type="match status" value="1"/>
</dbReference>
<dbReference type="CDD" id="cd03392">
    <property type="entry name" value="PAP2_like_2"/>
    <property type="match status" value="1"/>
</dbReference>
<dbReference type="InterPro" id="IPR025902">
    <property type="entry name" value="LssY-like-C_dom"/>
</dbReference>
<dbReference type="Pfam" id="PF09335">
    <property type="entry name" value="VTT_dom"/>
    <property type="match status" value="1"/>
</dbReference>
<dbReference type="PANTHER" id="PTHR30353">
    <property type="entry name" value="INNER MEMBRANE PROTEIN DEDA-RELATED"/>
    <property type="match status" value="1"/>
</dbReference>
<comment type="caution">
    <text evidence="9">The sequence shown here is derived from an EMBL/GenBank/DDBJ whole genome shotgun (WGS) entry which is preliminary data.</text>
</comment>
<dbReference type="RefSeq" id="WP_133513894.1">
    <property type="nucleotide sequence ID" value="NZ_SNWX01000002.1"/>
</dbReference>
<dbReference type="Proteomes" id="UP000295064">
    <property type="component" value="Unassembled WGS sequence"/>
</dbReference>
<protein>
    <submittedName>
        <fullName evidence="9">Undecaprenyl-diphosphatase</fullName>
    </submittedName>
</protein>
<evidence type="ECO:0000256" key="3">
    <source>
        <dbReference type="ARBA" id="ARBA00022475"/>
    </source>
</evidence>
<dbReference type="InterPro" id="IPR036938">
    <property type="entry name" value="PAP2/HPO_sf"/>
</dbReference>
<feature type="transmembrane region" description="Helical" evidence="7">
    <location>
        <begin position="336"/>
        <end position="358"/>
    </location>
</feature>
<feature type="transmembrane region" description="Helical" evidence="7">
    <location>
        <begin position="59"/>
        <end position="79"/>
    </location>
</feature>
<comment type="similarity">
    <text evidence="2">Belongs to the DedA family.</text>
</comment>
<dbReference type="Gene3D" id="1.20.144.10">
    <property type="entry name" value="Phosphatidic acid phosphatase type 2/haloperoxidase"/>
    <property type="match status" value="2"/>
</dbReference>
<accession>A0A4R6M109</accession>
<evidence type="ECO:0000256" key="4">
    <source>
        <dbReference type="ARBA" id="ARBA00022692"/>
    </source>
</evidence>
<dbReference type="InterPro" id="IPR032818">
    <property type="entry name" value="DedA-like"/>
</dbReference>
<dbReference type="AlphaFoldDB" id="A0A4R6M109"/>
<evidence type="ECO:0000313" key="10">
    <source>
        <dbReference type="Proteomes" id="UP000295064"/>
    </source>
</evidence>
<evidence type="ECO:0000256" key="5">
    <source>
        <dbReference type="ARBA" id="ARBA00022989"/>
    </source>
</evidence>
<dbReference type="Pfam" id="PF14067">
    <property type="entry name" value="LssY_C"/>
    <property type="match status" value="1"/>
</dbReference>
<dbReference type="EMBL" id="SNWX01000002">
    <property type="protein sequence ID" value="TDO94813.1"/>
    <property type="molecule type" value="Genomic_DNA"/>
</dbReference>
<dbReference type="SUPFAM" id="SSF48317">
    <property type="entry name" value="Acid phosphatase/Vanadium-dependent haloperoxidase"/>
    <property type="match status" value="1"/>
</dbReference>
<keyword evidence="4 7" id="KW-0812">Transmembrane</keyword>
<name>A0A4R6M109_9FIRM</name>
<dbReference type="OrthoDB" id="9789113at2"/>
<keyword evidence="3" id="KW-1003">Cell membrane</keyword>
<feature type="transmembrane region" description="Helical" evidence="7">
    <location>
        <begin position="477"/>
        <end position="495"/>
    </location>
</feature>
<feature type="transmembrane region" description="Helical" evidence="7">
    <location>
        <begin position="304"/>
        <end position="329"/>
    </location>
</feature>
<dbReference type="InterPro" id="IPR032816">
    <property type="entry name" value="VTT_dom"/>
</dbReference>
<keyword evidence="6 7" id="KW-0472">Membrane</keyword>
<sequence>MSTYYNYLISLIQNFSSLGYLIIAILAFFESFAFIGLIVPGSIAVIIGGFLSAHGGLNIVILYILVFLAAVLGDNYSFYLGKNKKVPFNQGGKIFNQEIFIKGRKFFEHYGAKSVFLGRFVGWVRPIIPFIAGFFELDSKVFLLWNILSSILWAASHIALGYFFGRTWQLVALWSTRFTIFFTGLITFIILIYLLKHFALSRGKELLTLIVSISKSIKTAVVENKEVKEFVEQHKTFFSFLRKRFDRGNFFGLPVTLFVFSLFYVMALLGGIIEDFLTTDLIISVDHRIANLLTVFRNETLTDIFFWITFLGKWQVILVFTFSIILILWLWNKKSYIFPILTSITGSVLFTYIGKLLFHRPRPAVAIYQESSFSFPSGHATISVAFYGFLTYFLVKEISNWKNKINIFFTGLILIIAIGFSRLYLGVHFLSDVWAGYLVGALWLIIAISISEYLSLNQKKIFQRFNDIKLSVPVKKIISIIIIFLAVGSYTFISLDYQIPYRTTNPQKPLIVSEAFNIFEDNQLKYTETLLGKKEEPISFIIIANNEKQLIRTFQNAGWSLADEINIYTLYKAAKAALLKKPYQNAPVTPDFWNSKVHDLAFEKPDSSDNIRVRHHARFWETNFITNEGKIIYLGTASFDSGIKWGITHKIDPNIDSEREYLFEDLQTISMIKSAEKHQLVEPKLGINFVGDPFFTDGKAYFIVIKY</sequence>
<feature type="transmembrane region" description="Helical" evidence="7">
    <location>
        <begin position="407"/>
        <end position="427"/>
    </location>
</feature>
<gene>
    <name evidence="9" type="ORF">DFR79_102190</name>
</gene>
<dbReference type="SMART" id="SM00014">
    <property type="entry name" value="acidPPc"/>
    <property type="match status" value="1"/>
</dbReference>
<dbReference type="PANTHER" id="PTHR30353:SF15">
    <property type="entry name" value="INNER MEMBRANE PROTEIN YABI"/>
    <property type="match status" value="1"/>
</dbReference>
<feature type="transmembrane region" description="Helical" evidence="7">
    <location>
        <begin position="171"/>
        <end position="195"/>
    </location>
</feature>